<dbReference type="InterPro" id="IPR035985">
    <property type="entry name" value="Ubiquitin-activating_enz"/>
</dbReference>
<sequence>MAFNTMEDQVMMLRKQIVATESQLQSLKSQLSEAETFMETARRHRAASEQLEQAFQGGMPAEWISETAAALSPSFFAGLEDSVAIRQDPGQRGFVNPAEPVADPRWPLSGEEYKRYGRQMIMSEIGLHGQLRLKNARVLIVGVGGLGCPAAAYLAGAGVGTLGLMDGDVVEVSNLHRQVAHGTSRDGLSKVESAYAYLSDLNPLVKYNRHSTHLSPSIALEVFSNYDLVLDCTDHPTSRYLISDACVLAGKTLVSASALRTEGQLIVLNNPPRPAGDKSGGPCYRCVFPRPPPPEAVLSCGEGGIIGPVVGVMGVLQALEAIKVLTTKPHPPPSELEILMEEEPLPPPKPTLLMFSAYSHPPFRSVRMRNRYATCSTCSATSTISASNLTDGSLDYAAFCGITHPVSLLPPERRVSAPQFARLPRDGSNVLIDVRDETQYAMCALRGSLNVPWTGNSESWVEKAYQAGALPAQEGSELYVVCRYGNDSQLAVKAIADLAHDGRGNIMAKDIEGGFRAWKQLVDREWPEY</sequence>
<dbReference type="STRING" id="112498.A0A2D3V244"/>
<evidence type="ECO:0000256" key="4">
    <source>
        <dbReference type="ARBA" id="ARBA00022694"/>
    </source>
</evidence>
<comment type="pathway">
    <text evidence="14">Cofactor biosynthesis; molybdopterin biosynthesis.</text>
</comment>
<dbReference type="GO" id="GO:0061605">
    <property type="term" value="F:molybdopterin-synthase adenylyltransferase activity"/>
    <property type="evidence" value="ECO:0007669"/>
    <property type="project" value="UniProtKB-EC"/>
</dbReference>
<evidence type="ECO:0000256" key="6">
    <source>
        <dbReference type="ARBA" id="ARBA00022723"/>
    </source>
</evidence>
<dbReference type="Pfam" id="PF00581">
    <property type="entry name" value="Rhodanese"/>
    <property type="match status" value="1"/>
</dbReference>
<dbReference type="SUPFAM" id="SSF69572">
    <property type="entry name" value="Activating enzymes of the ubiquitin-like proteins"/>
    <property type="match status" value="1"/>
</dbReference>
<evidence type="ECO:0000313" key="16">
    <source>
        <dbReference type="EMBL" id="CZT14293.1"/>
    </source>
</evidence>
<dbReference type="SMART" id="SM00450">
    <property type="entry name" value="RHOD"/>
    <property type="match status" value="1"/>
</dbReference>
<evidence type="ECO:0000256" key="2">
    <source>
        <dbReference type="ARBA" id="ARBA00022490"/>
    </source>
</evidence>
<accession>A0A2D3V244</accession>
<proteinExistence type="inferred from homology"/>
<dbReference type="PANTHER" id="PTHR10953:SF102">
    <property type="entry name" value="ADENYLYLTRANSFERASE AND SULFURTRANSFERASE MOCS3"/>
    <property type="match status" value="1"/>
</dbReference>
<dbReference type="OrthoDB" id="10261062at2759"/>
<dbReference type="InterPro" id="IPR036873">
    <property type="entry name" value="Rhodanese-like_dom_sf"/>
</dbReference>
<keyword evidence="10 14" id="KW-0067">ATP-binding</keyword>
<feature type="binding site" evidence="14">
    <location>
        <position position="190"/>
    </location>
    <ligand>
        <name>ATP</name>
        <dbReference type="ChEBI" id="CHEBI:30616"/>
    </ligand>
</feature>
<dbReference type="Gene3D" id="3.40.250.10">
    <property type="entry name" value="Rhodanese-like domain"/>
    <property type="match status" value="1"/>
</dbReference>
<dbReference type="GO" id="GO:0032447">
    <property type="term" value="P:protein urmylation"/>
    <property type="evidence" value="ECO:0007669"/>
    <property type="project" value="TreeGrafter"/>
</dbReference>
<reference evidence="16 17" key="1">
    <citation type="submission" date="2016-03" db="EMBL/GenBank/DDBJ databases">
        <authorList>
            <person name="Ploux O."/>
        </authorList>
    </citation>
    <scope>NUCLEOTIDE SEQUENCE [LARGE SCALE GENOMIC DNA]</scope>
    <source>
        <strain evidence="16 17">URUG2</strain>
    </source>
</reference>
<comment type="subcellular location">
    <subcellularLocation>
        <location evidence="1">Cytoplasm</location>
        <location evidence="1">Cytosol</location>
    </subcellularLocation>
</comment>
<feature type="binding site" evidence="14">
    <location>
        <begin position="234"/>
        <end position="235"/>
    </location>
    <ligand>
        <name>ATP</name>
        <dbReference type="ChEBI" id="CHEBI:30616"/>
    </ligand>
</feature>
<dbReference type="CDD" id="cd00757">
    <property type="entry name" value="ThiF_MoeB_HesA_family"/>
    <property type="match status" value="1"/>
</dbReference>
<keyword evidence="12 14" id="KW-0511">Multifunctional enzyme</keyword>
<comment type="similarity">
    <text evidence="14">In the N-terminal section; belongs to the HesA/MoeB/ThiF family. UBA4 subfamily.</text>
</comment>
<feature type="active site" description="Cysteine persulfide intermediate; for sulfurtransferase activity" evidence="14">
    <location>
        <position position="482"/>
    </location>
</feature>
<evidence type="ECO:0000256" key="13">
    <source>
        <dbReference type="ARBA" id="ARBA00043893"/>
    </source>
</evidence>
<evidence type="ECO:0000256" key="9">
    <source>
        <dbReference type="ARBA" id="ARBA00022833"/>
    </source>
</evidence>
<evidence type="ECO:0000256" key="10">
    <source>
        <dbReference type="ARBA" id="ARBA00022840"/>
    </source>
</evidence>
<dbReference type="GO" id="GO:0042292">
    <property type="term" value="F:URM1 activating enzyme activity"/>
    <property type="evidence" value="ECO:0007669"/>
    <property type="project" value="TreeGrafter"/>
</dbReference>
<gene>
    <name evidence="14" type="primary">uba4</name>
    <name evidence="14" type="synonym">cnxF</name>
    <name evidence="16" type="ORF">RCC_00270</name>
</gene>
<dbReference type="UniPathway" id="UPA00988"/>
<dbReference type="EC" id="2.8.1.11" evidence="14"/>
<feature type="binding site" evidence="14">
    <location>
        <position position="286"/>
    </location>
    <ligand>
        <name>Zn(2+)</name>
        <dbReference type="ChEBI" id="CHEBI:29105"/>
    </ligand>
</feature>
<dbReference type="Gene3D" id="3.40.50.720">
    <property type="entry name" value="NAD(P)-binding Rossmann-like Domain"/>
    <property type="match status" value="1"/>
</dbReference>
<comment type="function">
    <text evidence="13">Plays a central role in 2-thiolation of mcm(5)S(2)U at tRNA wobble positions of cytosolic tRNA(Lys), tRNA(Glu) and tRNA(Gln). Also essential during biosynthesis of the molybdenum cofactor. Acts by mediating the C-terminal thiocarboxylation of sulfur carriers urm1 and mocs2a. Its N-terminus first activates urm1 and mocs2a as acyl-adenylates (-COAMP), then the persulfide sulfur on the catalytic cysteine is transferred to urm1 and mocs2a to form thiocarboxylation (-COSH) of their C-terminus. The reaction probably involves hydrogen sulfide that is generated from the persulfide intermediate and that acts as a nucleophile towards urm1 and mocs2a. Subsequently, a transient disulfide bond is formed. Does not use thiosulfate as sulfur donor; nfs1 probably acting as a sulfur donor for thiocarboxylation reactions.</text>
</comment>
<evidence type="ECO:0000256" key="12">
    <source>
        <dbReference type="ARBA" id="ARBA00023268"/>
    </source>
</evidence>
<feature type="binding site" evidence="14">
    <location>
        <position position="283"/>
    </location>
    <ligand>
        <name>Zn(2+)</name>
        <dbReference type="ChEBI" id="CHEBI:29105"/>
    </ligand>
</feature>
<keyword evidence="8" id="KW-0833">Ubl conjugation pathway</keyword>
<dbReference type="UniPathway" id="UPA00344"/>
<dbReference type="AlphaFoldDB" id="A0A2D3V244"/>
<comment type="catalytic activity">
    <reaction evidence="14">
        <text>[molybdopterin-synthase sulfur-carrier protein]-C-terminal Gly-Gly + ATP + H(+) = [molybdopterin-synthase sulfur-carrier protein]-C-terminal Gly-Gly-AMP + diphosphate</text>
        <dbReference type="Rhea" id="RHEA:43616"/>
        <dbReference type="Rhea" id="RHEA-COMP:12159"/>
        <dbReference type="Rhea" id="RHEA-COMP:12202"/>
        <dbReference type="ChEBI" id="CHEBI:15378"/>
        <dbReference type="ChEBI" id="CHEBI:30616"/>
        <dbReference type="ChEBI" id="CHEBI:33019"/>
        <dbReference type="ChEBI" id="CHEBI:90618"/>
        <dbReference type="ChEBI" id="CHEBI:90778"/>
        <dbReference type="EC" id="2.7.7.80"/>
    </reaction>
</comment>
<evidence type="ECO:0000256" key="7">
    <source>
        <dbReference type="ARBA" id="ARBA00022741"/>
    </source>
</evidence>
<dbReference type="InterPro" id="IPR045886">
    <property type="entry name" value="ThiF/MoeB/HesA"/>
</dbReference>
<keyword evidence="5 16" id="KW-0548">Nucleotidyltransferase</keyword>
<feature type="binding site" evidence="14">
    <location>
        <position position="378"/>
    </location>
    <ligand>
        <name>Zn(2+)</name>
        <dbReference type="ChEBI" id="CHEBI:29105"/>
    </ligand>
</feature>
<keyword evidence="6 14" id="KW-0479">Metal-binding</keyword>
<dbReference type="GO" id="GO:0061604">
    <property type="term" value="F:molybdopterin-synthase sulfurtransferase activity"/>
    <property type="evidence" value="ECO:0007669"/>
    <property type="project" value="UniProtKB-EC"/>
</dbReference>
<evidence type="ECO:0000256" key="8">
    <source>
        <dbReference type="ARBA" id="ARBA00022786"/>
    </source>
</evidence>
<keyword evidence="17" id="KW-1185">Reference proteome</keyword>
<dbReference type="Proteomes" id="UP000225277">
    <property type="component" value="Unassembled WGS sequence"/>
</dbReference>
<keyword evidence="11 14" id="KW-0501">Molybdenum cofactor biosynthesis</keyword>
<feature type="active site" description="Glycyl thioester intermediate; for adenylyltransferase activity" evidence="14">
    <location>
        <position position="300"/>
    </location>
</feature>
<evidence type="ECO:0000256" key="1">
    <source>
        <dbReference type="ARBA" id="ARBA00004514"/>
    </source>
</evidence>
<dbReference type="GO" id="GO:0006777">
    <property type="term" value="P:Mo-molybdopterin cofactor biosynthetic process"/>
    <property type="evidence" value="ECO:0007669"/>
    <property type="project" value="UniProtKB-UniRule"/>
</dbReference>
<keyword evidence="9 14" id="KW-0862">Zinc</keyword>
<dbReference type="InterPro" id="IPR028885">
    <property type="entry name" value="MOCS3/Uba4"/>
</dbReference>
<protein>
    <recommendedName>
        <fullName evidence="14">Adenylyltransferase and sulfurtransferase uba4</fullName>
    </recommendedName>
    <alternativeName>
        <fullName evidence="14">Common component for nitrate reductase and xanthine dehydrogenase protein F</fullName>
    </alternativeName>
    <alternativeName>
        <fullName evidence="14">Ubiquitin-like protein activator 4</fullName>
    </alternativeName>
    <domain>
        <recommendedName>
            <fullName evidence="14">Molybdopterin-synthase adenylyltransferase</fullName>
            <ecNumber evidence="14">2.7.7.80</ecNumber>
        </recommendedName>
        <alternativeName>
            <fullName evidence="14">Adenylyltransferase uba4</fullName>
        </alternativeName>
        <alternativeName>
            <fullName evidence="14">Sulfur carrier protein MOCS2A adenylyltransferase</fullName>
        </alternativeName>
    </domain>
    <domain>
        <recommendedName>
            <fullName evidence="14">Molybdopterin-synthase sulfurtransferase</fullName>
            <ecNumber evidence="14">2.8.1.11</ecNumber>
        </recommendedName>
        <alternativeName>
            <fullName evidence="14">Sulfurtransferase uba4</fullName>
        </alternativeName>
        <alternativeName>
            <fullName evidence="14">Sulfur carrier protein MOCS2A sulfurtransferase</fullName>
        </alternativeName>
    </domain>
</protein>
<comment type="cofactor">
    <cofactor evidence="14">
        <name>Zn(2+)</name>
        <dbReference type="ChEBI" id="CHEBI:29105"/>
    </cofactor>
    <text evidence="14">Binds 1 zinc ion per subunit.</text>
</comment>
<keyword evidence="7 14" id="KW-0547">Nucleotide-binding</keyword>
<dbReference type="GO" id="GO:0046872">
    <property type="term" value="F:metal ion binding"/>
    <property type="evidence" value="ECO:0007669"/>
    <property type="project" value="UniProtKB-KW"/>
</dbReference>
<evidence type="ECO:0000256" key="5">
    <source>
        <dbReference type="ARBA" id="ARBA00022695"/>
    </source>
</evidence>
<feature type="binding site" evidence="14">
    <location>
        <position position="375"/>
    </location>
    <ligand>
        <name>Zn(2+)</name>
        <dbReference type="ChEBI" id="CHEBI:29105"/>
    </ligand>
</feature>
<dbReference type="GO" id="GO:0002143">
    <property type="term" value="P:tRNA wobble position uridine thiolation"/>
    <property type="evidence" value="ECO:0007669"/>
    <property type="project" value="InterPro"/>
</dbReference>
<feature type="binding site" evidence="14">
    <location>
        <begin position="173"/>
        <end position="177"/>
    </location>
    <ligand>
        <name>ATP</name>
        <dbReference type="ChEBI" id="CHEBI:30616"/>
    </ligand>
</feature>
<dbReference type="InterPro" id="IPR001763">
    <property type="entry name" value="Rhodanese-like_dom"/>
</dbReference>
<feature type="binding site" evidence="14">
    <location>
        <position position="145"/>
    </location>
    <ligand>
        <name>ATP</name>
        <dbReference type="ChEBI" id="CHEBI:30616"/>
    </ligand>
</feature>
<dbReference type="InterPro" id="IPR000594">
    <property type="entry name" value="ThiF_NAD_FAD-bd"/>
</dbReference>
<evidence type="ECO:0000259" key="15">
    <source>
        <dbReference type="PROSITE" id="PS50206"/>
    </source>
</evidence>
<name>A0A2D3V244_9PEZI</name>
<dbReference type="EC" id="2.7.7.80" evidence="14"/>
<dbReference type="GO" id="GO:0004792">
    <property type="term" value="F:thiosulfate-cyanide sulfurtransferase activity"/>
    <property type="evidence" value="ECO:0007669"/>
    <property type="project" value="TreeGrafter"/>
</dbReference>
<evidence type="ECO:0000256" key="3">
    <source>
        <dbReference type="ARBA" id="ARBA00022679"/>
    </source>
</evidence>
<dbReference type="GO" id="GO:0005829">
    <property type="term" value="C:cytosol"/>
    <property type="evidence" value="ECO:0007669"/>
    <property type="project" value="UniProtKB-SubCell"/>
</dbReference>
<feature type="binding site" evidence="14">
    <location>
        <position position="166"/>
    </location>
    <ligand>
        <name>ATP</name>
        <dbReference type="ChEBI" id="CHEBI:30616"/>
    </ligand>
</feature>
<comment type="catalytic activity">
    <reaction evidence="14">
        <text>[molybdopterin-synthase sulfur-carrier protein]-C-terminal Gly-Gly-AMP + S-sulfanyl-L-cysteinyl-[cysteine desulfurase] + AH2 = [molybdopterin-synthase sulfur-carrier protein]-C-terminal-Gly-aminoethanethioate + L-cysteinyl-[cysteine desulfurase] + A + AMP + 2 H(+)</text>
        <dbReference type="Rhea" id="RHEA:48612"/>
        <dbReference type="Rhea" id="RHEA-COMP:12157"/>
        <dbReference type="Rhea" id="RHEA-COMP:12158"/>
        <dbReference type="Rhea" id="RHEA-COMP:12159"/>
        <dbReference type="Rhea" id="RHEA-COMP:19907"/>
        <dbReference type="ChEBI" id="CHEBI:13193"/>
        <dbReference type="ChEBI" id="CHEBI:15378"/>
        <dbReference type="ChEBI" id="CHEBI:17499"/>
        <dbReference type="ChEBI" id="CHEBI:29950"/>
        <dbReference type="ChEBI" id="CHEBI:61963"/>
        <dbReference type="ChEBI" id="CHEBI:90618"/>
        <dbReference type="ChEBI" id="CHEBI:232372"/>
        <dbReference type="ChEBI" id="CHEBI:456215"/>
        <dbReference type="EC" id="2.8.1.11"/>
    </reaction>
</comment>
<keyword evidence="3 14" id="KW-0808">Transferase</keyword>
<dbReference type="GO" id="GO:0005524">
    <property type="term" value="F:ATP binding"/>
    <property type="evidence" value="ECO:0007669"/>
    <property type="project" value="UniProtKB-KW"/>
</dbReference>
<evidence type="ECO:0000256" key="11">
    <source>
        <dbReference type="ARBA" id="ARBA00023150"/>
    </source>
</evidence>
<organism evidence="16 17">
    <name type="scientific">Ramularia collo-cygni</name>
    <dbReference type="NCBI Taxonomy" id="112498"/>
    <lineage>
        <taxon>Eukaryota</taxon>
        <taxon>Fungi</taxon>
        <taxon>Dikarya</taxon>
        <taxon>Ascomycota</taxon>
        <taxon>Pezizomycotina</taxon>
        <taxon>Dothideomycetes</taxon>
        <taxon>Dothideomycetidae</taxon>
        <taxon>Mycosphaerellales</taxon>
        <taxon>Mycosphaerellaceae</taxon>
        <taxon>Ramularia</taxon>
    </lineage>
</organism>
<dbReference type="FunFam" id="3.40.50.720:FF:000033">
    <property type="entry name" value="Adenylyltransferase and sulfurtransferase MOCS3"/>
    <property type="match status" value="1"/>
</dbReference>
<feature type="domain" description="Rhodanese" evidence="15">
    <location>
        <begin position="430"/>
        <end position="527"/>
    </location>
</feature>
<evidence type="ECO:0000313" key="17">
    <source>
        <dbReference type="Proteomes" id="UP000225277"/>
    </source>
</evidence>
<keyword evidence="2 14" id="KW-0963">Cytoplasm</keyword>
<dbReference type="PANTHER" id="PTHR10953">
    <property type="entry name" value="UBIQUITIN-ACTIVATING ENZYME E1"/>
    <property type="match status" value="1"/>
</dbReference>
<dbReference type="EMBL" id="FJUY01000001">
    <property type="protein sequence ID" value="CZT14293.1"/>
    <property type="molecule type" value="Genomic_DNA"/>
</dbReference>
<keyword evidence="4 14" id="KW-0819">tRNA processing</keyword>
<dbReference type="HAMAP" id="MF_03049">
    <property type="entry name" value="MOCS3_Uba4"/>
    <property type="match status" value="1"/>
</dbReference>
<comment type="function">
    <text evidence="14">Plays a central role in 2-thiolation of mcm(5)S(2)U at tRNA wobble positions of cytosolic tRNA(Lys), tRNA(Glu) and tRNA(Gln). Also essential during biosynthesis of the molybdenum cofactor. Acts by mediating the C-terminal thiocarboxylation of sulfur carriers urm1 and MOCS2A. Its N-terminus first activates urm1 and MOCS2A as acyl-adenylates (-COAMP), then the persulfide sulfur on the catalytic cysteine is transferred to urm1 and MOCS2A to form thiocarboxylation (-COSH) of their C-terminus. The reaction probably involves hydrogen sulfide that is generated from the persulfide intermediate and that acts as nucleophile towards urm1 and MOCS2A. Subsequently, a transient disulfide bond is formed. Does not use thiosulfate as sulfur donor; nfs1 probably acting as a sulfur donor for thiocarboxylation reactions.</text>
</comment>
<comment type="pathway">
    <text evidence="14">tRNA modification; 5-methoxycarbonylmethyl-2-thiouridine-tRNA biosynthesis.</text>
</comment>
<dbReference type="PROSITE" id="PS50206">
    <property type="entry name" value="RHODANESE_3"/>
    <property type="match status" value="1"/>
</dbReference>
<evidence type="ECO:0000256" key="14">
    <source>
        <dbReference type="HAMAP-Rule" id="MF_03049"/>
    </source>
</evidence>
<dbReference type="Pfam" id="PF00899">
    <property type="entry name" value="ThiF"/>
    <property type="match status" value="1"/>
</dbReference>